<dbReference type="Proteomes" id="UP000239156">
    <property type="component" value="Unassembled WGS sequence"/>
</dbReference>
<keyword evidence="2" id="KW-1185">Reference proteome</keyword>
<evidence type="ECO:0000313" key="1">
    <source>
        <dbReference type="EMBL" id="POW13002.1"/>
    </source>
</evidence>
<dbReference type="VEuPathDB" id="FungiDB:PSHT_01874"/>
<dbReference type="EMBL" id="PKSL01000027">
    <property type="protein sequence ID" value="POW13002.1"/>
    <property type="molecule type" value="Genomic_DNA"/>
</dbReference>
<name>A0A2S4VTZ4_9BASI</name>
<evidence type="ECO:0000313" key="2">
    <source>
        <dbReference type="Proteomes" id="UP000239156"/>
    </source>
</evidence>
<accession>A0A2S4VTZ4</accession>
<protein>
    <submittedName>
        <fullName evidence="1">Uncharacterized protein</fullName>
    </submittedName>
</protein>
<comment type="caution">
    <text evidence="1">The sequence shown here is derived from an EMBL/GenBank/DDBJ whole genome shotgun (WGS) entry which is preliminary data.</text>
</comment>
<organism evidence="1 2">
    <name type="scientific">Puccinia striiformis</name>
    <dbReference type="NCBI Taxonomy" id="27350"/>
    <lineage>
        <taxon>Eukaryota</taxon>
        <taxon>Fungi</taxon>
        <taxon>Dikarya</taxon>
        <taxon>Basidiomycota</taxon>
        <taxon>Pucciniomycotina</taxon>
        <taxon>Pucciniomycetes</taxon>
        <taxon>Pucciniales</taxon>
        <taxon>Pucciniaceae</taxon>
        <taxon>Puccinia</taxon>
    </lineage>
</organism>
<proteinExistence type="predicted"/>
<reference evidence="1" key="1">
    <citation type="submission" date="2017-12" db="EMBL/GenBank/DDBJ databases">
        <title>Gene loss provides genomic basis for host adaptation in cereal stripe rust fungi.</title>
        <authorList>
            <person name="Xia C."/>
        </authorList>
    </citation>
    <scope>NUCLEOTIDE SEQUENCE [LARGE SCALE GENOMIC DNA]</scope>
    <source>
        <strain evidence="1">93-210</strain>
    </source>
</reference>
<dbReference type="VEuPathDB" id="FungiDB:PSTT_04059"/>
<sequence>MTNALGDAAGLRPGDGLLCWEIAPLCVLTVYIYWRWHQSAIWFQAHPVVTFVMSHSCGGTTAWRGCSNGDKDERNFYIPKATGSCDKHDILWCCPQNSLEIYQPYKVAKAKEVKCNIVKN</sequence>
<gene>
    <name evidence="1" type="ORF">PSTT_04059</name>
</gene>
<dbReference type="AlphaFoldDB" id="A0A2S4VTZ4"/>